<gene>
    <name evidence="1" type="ORF">ACFPTO_00345</name>
</gene>
<proteinExistence type="predicted"/>
<dbReference type="EMBL" id="JBHSMP010000002">
    <property type="protein sequence ID" value="MFC5427271.1"/>
    <property type="molecule type" value="Genomic_DNA"/>
</dbReference>
<dbReference type="Proteomes" id="UP001596103">
    <property type="component" value="Unassembled WGS sequence"/>
</dbReference>
<evidence type="ECO:0000313" key="1">
    <source>
        <dbReference type="EMBL" id="MFC5427271.1"/>
    </source>
</evidence>
<sequence length="56" mass="5952">MLMVNAATAGVVCHVPASGGKRSRHGACEQGRYVRGFYSADEHQQIIGMFSIVVGT</sequence>
<name>A0ABW0J2M3_9BURK</name>
<reference evidence="2" key="1">
    <citation type="journal article" date="2019" name="Int. J. Syst. Evol. Microbiol.">
        <title>The Global Catalogue of Microorganisms (GCM) 10K type strain sequencing project: providing services to taxonomists for standard genome sequencing and annotation.</title>
        <authorList>
            <consortium name="The Broad Institute Genomics Platform"/>
            <consortium name="The Broad Institute Genome Sequencing Center for Infectious Disease"/>
            <person name="Wu L."/>
            <person name="Ma J."/>
        </authorList>
    </citation>
    <scope>NUCLEOTIDE SEQUENCE [LARGE SCALE GENOMIC DNA]</scope>
    <source>
        <strain evidence="2">CCUG 56042</strain>
    </source>
</reference>
<evidence type="ECO:0000313" key="2">
    <source>
        <dbReference type="Proteomes" id="UP001596103"/>
    </source>
</evidence>
<organism evidence="1 2">
    <name type="scientific">Paraburkholderia denitrificans</name>
    <dbReference type="NCBI Taxonomy" id="694025"/>
    <lineage>
        <taxon>Bacteria</taxon>
        <taxon>Pseudomonadati</taxon>
        <taxon>Pseudomonadota</taxon>
        <taxon>Betaproteobacteria</taxon>
        <taxon>Burkholderiales</taxon>
        <taxon>Burkholderiaceae</taxon>
        <taxon>Paraburkholderia</taxon>
    </lineage>
</organism>
<comment type="caution">
    <text evidence="1">The sequence shown here is derived from an EMBL/GenBank/DDBJ whole genome shotgun (WGS) entry which is preliminary data.</text>
</comment>
<keyword evidence="2" id="KW-1185">Reference proteome</keyword>
<dbReference type="RefSeq" id="WP_377708613.1">
    <property type="nucleotide sequence ID" value="NZ_JBHSMP010000002.1"/>
</dbReference>
<protein>
    <submittedName>
        <fullName evidence="1">Uncharacterized protein</fullName>
    </submittedName>
</protein>
<accession>A0ABW0J2M3</accession>